<dbReference type="OrthoDB" id="187617at2759"/>
<evidence type="ECO:0000313" key="2">
    <source>
        <dbReference type="EMBL" id="CAA3017377.1"/>
    </source>
</evidence>
<organism evidence="2 3">
    <name type="scientific">Olea europaea subsp. europaea</name>
    <dbReference type="NCBI Taxonomy" id="158383"/>
    <lineage>
        <taxon>Eukaryota</taxon>
        <taxon>Viridiplantae</taxon>
        <taxon>Streptophyta</taxon>
        <taxon>Embryophyta</taxon>
        <taxon>Tracheophyta</taxon>
        <taxon>Spermatophyta</taxon>
        <taxon>Magnoliopsida</taxon>
        <taxon>eudicotyledons</taxon>
        <taxon>Gunneridae</taxon>
        <taxon>Pentapetalae</taxon>
        <taxon>asterids</taxon>
        <taxon>lamiids</taxon>
        <taxon>Lamiales</taxon>
        <taxon>Oleaceae</taxon>
        <taxon>Oleeae</taxon>
        <taxon>Olea</taxon>
    </lineage>
</organism>
<dbReference type="EMBL" id="CACTIH010007698">
    <property type="protein sequence ID" value="CAA3017377.1"/>
    <property type="molecule type" value="Genomic_DNA"/>
</dbReference>
<reference evidence="2 3" key="1">
    <citation type="submission" date="2019-12" db="EMBL/GenBank/DDBJ databases">
        <authorList>
            <person name="Alioto T."/>
            <person name="Alioto T."/>
            <person name="Gomez Garrido J."/>
        </authorList>
    </citation>
    <scope>NUCLEOTIDE SEQUENCE [LARGE SCALE GENOMIC DNA]</scope>
</reference>
<protein>
    <recommendedName>
        <fullName evidence="4">FF domain-containing protein</fullName>
    </recommendedName>
</protein>
<proteinExistence type="predicted"/>
<feature type="compositionally biased region" description="Basic and acidic residues" evidence="1">
    <location>
        <begin position="168"/>
        <end position="179"/>
    </location>
</feature>
<feature type="compositionally biased region" description="Basic and acidic residues" evidence="1">
    <location>
        <begin position="145"/>
        <end position="158"/>
    </location>
</feature>
<dbReference type="AlphaFoldDB" id="A0A8S0UCF5"/>
<feature type="region of interest" description="Disordered" evidence="1">
    <location>
        <begin position="120"/>
        <end position="244"/>
    </location>
</feature>
<name>A0A8S0UCF5_OLEEU</name>
<comment type="caution">
    <text evidence="2">The sequence shown here is derived from an EMBL/GenBank/DDBJ whole genome shotgun (WGS) entry which is preliminary data.</text>
</comment>
<accession>A0A8S0UCF5</accession>
<keyword evidence="3" id="KW-1185">Reference proteome</keyword>
<feature type="compositionally biased region" description="Basic and acidic residues" evidence="1">
    <location>
        <begin position="120"/>
        <end position="131"/>
    </location>
</feature>
<feature type="compositionally biased region" description="Polar residues" evidence="1">
    <location>
        <begin position="211"/>
        <end position="234"/>
    </location>
</feature>
<dbReference type="Proteomes" id="UP000594638">
    <property type="component" value="Unassembled WGS sequence"/>
</dbReference>
<sequence>MRRTSTLLFILSDVEGKTMGIASTPDTNVKIPSIFTVEQGSPLIFNELLEGAKEKEEKEAKRRKRLADDLYDFFLYSSKEITASSSWEDFKSLVEDRFTWEESFFQEIFDEVITELKDKSKEEGKRKEEKAKKGKRERKRRSGREKKNREKEGCENRKGRERFKKNEKRSEESESHCFEENGWSGRGKDKKHQKRHRDSFDNDDLTLIDIVSNTKTKAAEKNSLTSDIDSGSQHETQEGLKAFL</sequence>
<evidence type="ECO:0000313" key="3">
    <source>
        <dbReference type="Proteomes" id="UP000594638"/>
    </source>
</evidence>
<dbReference type="Gramene" id="OE9A011653T1">
    <property type="protein sequence ID" value="OE9A011653C1"/>
    <property type="gene ID" value="OE9A011653"/>
</dbReference>
<gene>
    <name evidence="2" type="ORF">OLEA9_A011653</name>
</gene>
<feature type="compositionally biased region" description="Basic residues" evidence="1">
    <location>
        <begin position="188"/>
        <end position="197"/>
    </location>
</feature>
<feature type="compositionally biased region" description="Basic residues" evidence="1">
    <location>
        <begin position="132"/>
        <end position="144"/>
    </location>
</feature>
<evidence type="ECO:0008006" key="4">
    <source>
        <dbReference type="Google" id="ProtNLM"/>
    </source>
</evidence>
<evidence type="ECO:0000256" key="1">
    <source>
        <dbReference type="SAM" id="MobiDB-lite"/>
    </source>
</evidence>